<dbReference type="AlphaFoldDB" id="F5YBX8"/>
<dbReference type="HOGENOM" id="CLU_723481_0_0_12"/>
<gene>
    <name evidence="4" type="ordered locus">TREAZ_1828</name>
</gene>
<keyword evidence="2" id="KW-0472">Membrane</keyword>
<keyword evidence="3" id="KW-0732">Signal</keyword>
<dbReference type="Pfam" id="PF13036">
    <property type="entry name" value="LpoB"/>
    <property type="match status" value="1"/>
</dbReference>
<dbReference type="Gene3D" id="3.40.50.10610">
    <property type="entry name" value="ABC-type transport auxiliary lipoprotein component"/>
    <property type="match status" value="1"/>
</dbReference>
<feature type="region of interest" description="Disordered" evidence="1">
    <location>
        <begin position="169"/>
        <end position="188"/>
    </location>
</feature>
<reference evidence="5" key="1">
    <citation type="submission" date="2009-12" db="EMBL/GenBank/DDBJ databases">
        <title>Complete sequence of Treponema azotonutricium strain ZAS-9.</title>
        <authorList>
            <person name="Tetu S.G."/>
            <person name="Matson E."/>
            <person name="Ren Q."/>
            <person name="Seshadri R."/>
            <person name="Elbourne L."/>
            <person name="Hassan K.A."/>
            <person name="Durkin A."/>
            <person name="Radune D."/>
            <person name="Mohamoud Y."/>
            <person name="Shay R."/>
            <person name="Jin S."/>
            <person name="Zhang X."/>
            <person name="Lucey K."/>
            <person name="Ballor N.R."/>
            <person name="Ottesen E."/>
            <person name="Rosenthal R."/>
            <person name="Allen A."/>
            <person name="Leadbetter J.R."/>
            <person name="Paulsen I.T."/>
        </authorList>
    </citation>
    <scope>NUCLEOTIDE SEQUENCE [LARGE SCALE GENOMIC DNA]</scope>
    <source>
        <strain evidence="5">ATCC BAA-888 / DSM 13862 / ZAS-9</strain>
    </source>
</reference>
<dbReference type="InParanoid" id="F5YBX8"/>
<dbReference type="eggNOG" id="ENOG5031HFC">
    <property type="taxonomic scope" value="Bacteria"/>
</dbReference>
<feature type="transmembrane region" description="Helical" evidence="2">
    <location>
        <begin position="345"/>
        <end position="366"/>
    </location>
</feature>
<dbReference type="KEGG" id="taz:TREAZ_1828"/>
<evidence type="ECO:0008006" key="6">
    <source>
        <dbReference type="Google" id="ProtNLM"/>
    </source>
</evidence>
<dbReference type="OrthoDB" id="357088at2"/>
<dbReference type="InterPro" id="IPR014094">
    <property type="entry name" value="LpoB"/>
</dbReference>
<accession>F5YBX8</accession>
<evidence type="ECO:0000256" key="1">
    <source>
        <dbReference type="SAM" id="MobiDB-lite"/>
    </source>
</evidence>
<dbReference type="Proteomes" id="UP000009222">
    <property type="component" value="Chromosome"/>
</dbReference>
<name>F5YBX8_LEAAZ</name>
<evidence type="ECO:0000256" key="3">
    <source>
        <dbReference type="SAM" id="SignalP"/>
    </source>
</evidence>
<protein>
    <recommendedName>
        <fullName evidence="6">Curli production assembly/transport component CsgG</fullName>
    </recommendedName>
</protein>
<dbReference type="RefSeq" id="WP_015710204.1">
    <property type="nucleotide sequence ID" value="NC_015577.1"/>
</dbReference>
<feature type="chain" id="PRO_5003329522" description="Curli production assembly/transport component CsgG" evidence="3">
    <location>
        <begin position="20"/>
        <end position="382"/>
    </location>
</feature>
<evidence type="ECO:0000313" key="5">
    <source>
        <dbReference type="Proteomes" id="UP000009222"/>
    </source>
</evidence>
<feature type="signal peptide" evidence="3">
    <location>
        <begin position="1"/>
        <end position="19"/>
    </location>
</feature>
<evidence type="ECO:0000313" key="4">
    <source>
        <dbReference type="EMBL" id="AEF80948.1"/>
    </source>
</evidence>
<proteinExistence type="predicted"/>
<evidence type="ECO:0000256" key="2">
    <source>
        <dbReference type="SAM" id="Phobius"/>
    </source>
</evidence>
<keyword evidence="5" id="KW-1185">Reference proteome</keyword>
<keyword evidence="2" id="KW-0812">Transmembrane</keyword>
<dbReference type="EMBL" id="CP001841">
    <property type="protein sequence ID" value="AEF80948.1"/>
    <property type="molecule type" value="Genomic_DNA"/>
</dbReference>
<organism evidence="4 5">
    <name type="scientific">Leadbettera azotonutricia (strain ATCC BAA-888 / DSM 13862 / ZAS-9)</name>
    <name type="common">Treponema azotonutricium</name>
    <dbReference type="NCBI Taxonomy" id="545695"/>
    <lineage>
        <taxon>Bacteria</taxon>
        <taxon>Pseudomonadati</taxon>
        <taxon>Spirochaetota</taxon>
        <taxon>Spirochaetia</taxon>
        <taxon>Spirochaetales</taxon>
        <taxon>Breznakiellaceae</taxon>
        <taxon>Leadbettera</taxon>
    </lineage>
</organism>
<reference evidence="4 5" key="2">
    <citation type="journal article" date="2011" name="ISME J.">
        <title>RNA-seq reveals cooperative metabolic interactions between two termite-gut spirochete species in co-culture.</title>
        <authorList>
            <person name="Rosenthal A.Z."/>
            <person name="Matson E.G."/>
            <person name="Eldar A."/>
            <person name="Leadbetter J.R."/>
        </authorList>
    </citation>
    <scope>NUCLEOTIDE SEQUENCE [LARGE SCALE GENOMIC DNA]</scope>
    <source>
        <strain evidence="5">ATCC BAA-888 / DSM 13862 / ZAS-9</strain>
    </source>
</reference>
<keyword evidence="2" id="KW-1133">Transmembrane helix</keyword>
<sequence>MKKWVLGVLLLGCAVFAFAQDAVVLDTAIGNSASYMAERLPKGVQVVVLNFNAPTVEMSNYAIDELAAGIANDGRLTVVDRRNLELLQQEMDFQLSGEVSDETAQAIGRKLGAQFILSGSITPLGNVHRIRLQAIHVETARIQTVFTANVKQDSVLAALLKGTPVAAASSAQPGASSASGAHSSSYSGDDAWKNKWLYLGARIGGAARFYNFSDSALNGMTTFNGTLYHINSKVNPDYTSGNFEIAFQVTAQIIPLLALQTEFIVARDKAVTDYNVTVVNQINIIQGTYSPKNTFDSTTLSIPLLAKLTFKPGNFLIAPLAASHLMCLWGKWIRQWNQAALLKAILLIIPSPLVMWPGLILVINLGRACFFSISGQPGISNI</sequence>